<evidence type="ECO:0000256" key="1">
    <source>
        <dbReference type="SAM" id="MobiDB-lite"/>
    </source>
</evidence>
<feature type="region of interest" description="Disordered" evidence="1">
    <location>
        <begin position="47"/>
        <end position="68"/>
    </location>
</feature>
<dbReference type="AlphaFoldDB" id="A0A371I233"/>
<dbReference type="Proteomes" id="UP000257109">
    <property type="component" value="Unassembled WGS sequence"/>
</dbReference>
<evidence type="ECO:0000313" key="3">
    <source>
        <dbReference type="Proteomes" id="UP000257109"/>
    </source>
</evidence>
<name>A0A371I233_MUCPR</name>
<reference evidence="2" key="1">
    <citation type="submission" date="2018-05" db="EMBL/GenBank/DDBJ databases">
        <title>Draft genome of Mucuna pruriens seed.</title>
        <authorList>
            <person name="Nnadi N.E."/>
            <person name="Vos R."/>
            <person name="Hasami M.H."/>
            <person name="Devisetty U.K."/>
            <person name="Aguiy J.C."/>
        </authorList>
    </citation>
    <scope>NUCLEOTIDE SEQUENCE [LARGE SCALE GENOMIC DNA]</scope>
    <source>
        <strain evidence="2">JCA_2017</strain>
    </source>
</reference>
<gene>
    <name evidence="2" type="ORF">CR513_06630</name>
</gene>
<feature type="non-terminal residue" evidence="2">
    <location>
        <position position="1"/>
    </location>
</feature>
<comment type="caution">
    <text evidence="2">The sequence shown here is derived from an EMBL/GenBank/DDBJ whole genome shotgun (WGS) entry which is preliminary data.</text>
</comment>
<sequence length="68" mass="7809">MESDCCQHMKRCMKCQVYTDNIHMALILANIERARFKASRQHGFSENVLPLNSTKERPKAKAKDVSAQ</sequence>
<keyword evidence="3" id="KW-1185">Reference proteome</keyword>
<protein>
    <submittedName>
        <fullName evidence="2">Uncharacterized protein</fullName>
    </submittedName>
</protein>
<accession>A0A371I233</accession>
<dbReference type="EMBL" id="QJKJ01001133">
    <property type="protein sequence ID" value="RDY09069.1"/>
    <property type="molecule type" value="Genomic_DNA"/>
</dbReference>
<proteinExistence type="predicted"/>
<organism evidence="2 3">
    <name type="scientific">Mucuna pruriens</name>
    <name type="common">Velvet bean</name>
    <name type="synonym">Dolichos pruriens</name>
    <dbReference type="NCBI Taxonomy" id="157652"/>
    <lineage>
        <taxon>Eukaryota</taxon>
        <taxon>Viridiplantae</taxon>
        <taxon>Streptophyta</taxon>
        <taxon>Embryophyta</taxon>
        <taxon>Tracheophyta</taxon>
        <taxon>Spermatophyta</taxon>
        <taxon>Magnoliopsida</taxon>
        <taxon>eudicotyledons</taxon>
        <taxon>Gunneridae</taxon>
        <taxon>Pentapetalae</taxon>
        <taxon>rosids</taxon>
        <taxon>fabids</taxon>
        <taxon>Fabales</taxon>
        <taxon>Fabaceae</taxon>
        <taxon>Papilionoideae</taxon>
        <taxon>50 kb inversion clade</taxon>
        <taxon>NPAAA clade</taxon>
        <taxon>indigoferoid/millettioid clade</taxon>
        <taxon>Phaseoleae</taxon>
        <taxon>Mucuna</taxon>
    </lineage>
</organism>
<feature type="compositionally biased region" description="Basic and acidic residues" evidence="1">
    <location>
        <begin position="54"/>
        <end position="68"/>
    </location>
</feature>
<evidence type="ECO:0000313" key="2">
    <source>
        <dbReference type="EMBL" id="RDY09069.1"/>
    </source>
</evidence>